<organism evidence="1 2">
    <name type="scientific">Gottschalkia acidurici (strain ATCC 7906 / DSM 604 / BCRC 14475 / CIP 104303 / KCTC 5404 / NCIMB 10678 / 9a)</name>
    <name type="common">Clostridium acidurici</name>
    <dbReference type="NCBI Taxonomy" id="1128398"/>
    <lineage>
        <taxon>Bacteria</taxon>
        <taxon>Bacillati</taxon>
        <taxon>Bacillota</taxon>
        <taxon>Tissierellia</taxon>
        <taxon>Tissierellales</taxon>
        <taxon>Gottschalkiaceae</taxon>
        <taxon>Gottschalkia</taxon>
    </lineage>
</organism>
<dbReference type="NCBIfam" id="TIGR02530">
    <property type="entry name" value="flg_new"/>
    <property type="match status" value="1"/>
</dbReference>
<keyword evidence="1" id="KW-0969">Cilium</keyword>
<dbReference type="OrthoDB" id="165650at2"/>
<dbReference type="KEGG" id="cad:Curi_c15960"/>
<evidence type="ECO:0000313" key="1">
    <source>
        <dbReference type="EMBL" id="AFS78604.1"/>
    </source>
</evidence>
<dbReference type="STRING" id="1128398.Curi_c15960"/>
<keyword evidence="1" id="KW-0966">Cell projection</keyword>
<dbReference type="HOGENOM" id="CLU_145226_3_1_9"/>
<sequence>MKNINLYRINSGSLTQNYIKNNSIQNKNSNTNKNNFEEMLSNIQSENKSIKFSKHAKERMDSRNIILNDEDIEKIEGAIGKAEEKGVKEALILMENKAFIANIKNKTIITTVTQEQLKDNLFTNIDGAVII</sequence>
<accession>K0AZA6</accession>
<evidence type="ECO:0000313" key="2">
    <source>
        <dbReference type="Proteomes" id="UP000006094"/>
    </source>
</evidence>
<dbReference type="RefSeq" id="WP_014967740.1">
    <property type="nucleotide sequence ID" value="NC_018664.1"/>
</dbReference>
<dbReference type="AlphaFoldDB" id="K0AZA6"/>
<dbReference type="InterPro" id="IPR013367">
    <property type="entry name" value="Flagellar_put"/>
</dbReference>
<proteinExistence type="predicted"/>
<dbReference type="EMBL" id="CP003326">
    <property type="protein sequence ID" value="AFS78604.1"/>
    <property type="molecule type" value="Genomic_DNA"/>
</dbReference>
<keyword evidence="1" id="KW-0282">Flagellum</keyword>
<dbReference type="Pfam" id="PF12611">
    <property type="entry name" value="Flagellar_put"/>
    <property type="match status" value="1"/>
</dbReference>
<gene>
    <name evidence="1" type="ordered locus">Curi_c15960</name>
</gene>
<reference evidence="1 2" key="1">
    <citation type="journal article" date="2012" name="PLoS ONE">
        <title>The purine-utilizing bacterium Clostridium acidurici 9a: a genome-guided metabolic reconsideration.</title>
        <authorList>
            <person name="Hartwich K."/>
            <person name="Poehlein A."/>
            <person name="Daniel R."/>
        </authorList>
    </citation>
    <scope>NUCLEOTIDE SEQUENCE [LARGE SCALE GENOMIC DNA]</scope>
    <source>
        <strain evidence="2">ATCC 7906 / DSM 604 / BCRC 14475 / CIP 104303 / KCTC 5404 / NCIMB 10678 / 9a</strain>
    </source>
</reference>
<protein>
    <submittedName>
        <fullName evidence="1">Flagellar operon protein</fullName>
    </submittedName>
</protein>
<dbReference type="eggNOG" id="ENOG5032Y5R">
    <property type="taxonomic scope" value="Bacteria"/>
</dbReference>
<dbReference type="PATRIC" id="fig|1128398.3.peg.1634"/>
<dbReference type="Proteomes" id="UP000006094">
    <property type="component" value="Chromosome"/>
</dbReference>
<keyword evidence="2" id="KW-1185">Reference proteome</keyword>
<name>K0AZA6_GOTA9</name>